<evidence type="ECO:0000256" key="8">
    <source>
        <dbReference type="ARBA" id="ARBA00022989"/>
    </source>
</evidence>
<dbReference type="Proteomes" id="UP000092666">
    <property type="component" value="Unassembled WGS sequence"/>
</dbReference>
<feature type="compositionally biased region" description="Low complexity" evidence="11">
    <location>
        <begin position="102"/>
        <end position="125"/>
    </location>
</feature>
<dbReference type="AlphaFoldDB" id="A0A1B9GLK4"/>
<evidence type="ECO:0000256" key="4">
    <source>
        <dbReference type="ARBA" id="ARBA00015368"/>
    </source>
</evidence>
<evidence type="ECO:0000256" key="11">
    <source>
        <dbReference type="SAM" id="MobiDB-lite"/>
    </source>
</evidence>
<keyword evidence="7" id="KW-0999">Mitochondrion inner membrane</keyword>
<accession>A0A1B9GLK4</accession>
<dbReference type="EMBL" id="KI669511">
    <property type="protein sequence ID" value="OCF31942.1"/>
    <property type="molecule type" value="Genomic_DNA"/>
</dbReference>
<comment type="similarity">
    <text evidence="3">Belongs to the COX16 family.</text>
</comment>
<name>A0A1B9GLK4_9TREE</name>
<keyword evidence="6 12" id="KW-0812">Transmembrane</keyword>
<comment type="function">
    <text evidence="1">Required for the assembly of the mitochondrial respiratory chain complex IV (CIV), also known as cytochrome c oxidase. May participate in merging the COX1 and COX2 assembly lines.</text>
</comment>
<dbReference type="OrthoDB" id="5516033at2759"/>
<keyword evidence="14" id="KW-1185">Reference proteome</keyword>
<protein>
    <recommendedName>
        <fullName evidence="4">Cytochrome c oxidase assembly protein COX16, mitochondrial</fullName>
    </recommendedName>
    <alternativeName>
        <fullName evidence="5">Cytochrome c oxidase assembly protein cox16, mitochondrial</fullName>
    </alternativeName>
</protein>
<evidence type="ECO:0000256" key="12">
    <source>
        <dbReference type="SAM" id="Phobius"/>
    </source>
</evidence>
<proteinExistence type="inferred from homology"/>
<comment type="subcellular location">
    <subcellularLocation>
        <location evidence="2">Mitochondrion inner membrane</location>
        <topology evidence="2">Single-pass membrane protein</topology>
    </subcellularLocation>
</comment>
<evidence type="ECO:0000256" key="6">
    <source>
        <dbReference type="ARBA" id="ARBA00022692"/>
    </source>
</evidence>
<dbReference type="GO" id="GO:0005743">
    <property type="term" value="C:mitochondrial inner membrane"/>
    <property type="evidence" value="ECO:0007669"/>
    <property type="project" value="UniProtKB-SubCell"/>
</dbReference>
<evidence type="ECO:0000256" key="3">
    <source>
        <dbReference type="ARBA" id="ARBA00008370"/>
    </source>
</evidence>
<keyword evidence="10 12" id="KW-0472">Membrane</keyword>
<evidence type="ECO:0000313" key="14">
    <source>
        <dbReference type="Proteomes" id="UP000092666"/>
    </source>
</evidence>
<evidence type="ECO:0000256" key="7">
    <source>
        <dbReference type="ARBA" id="ARBA00022792"/>
    </source>
</evidence>
<gene>
    <name evidence="13" type="ORF">I316_06325</name>
</gene>
<evidence type="ECO:0000313" key="13">
    <source>
        <dbReference type="EMBL" id="OCF31942.1"/>
    </source>
</evidence>
<evidence type="ECO:0000256" key="9">
    <source>
        <dbReference type="ARBA" id="ARBA00023128"/>
    </source>
</evidence>
<dbReference type="PANTHER" id="PTHR17130">
    <property type="entry name" value="MITOCHONDRIAL OUTER MEMBRANE PROTEIN 25"/>
    <property type="match status" value="1"/>
</dbReference>
<evidence type="ECO:0000256" key="5">
    <source>
        <dbReference type="ARBA" id="ARBA00019222"/>
    </source>
</evidence>
<evidence type="ECO:0000256" key="1">
    <source>
        <dbReference type="ARBA" id="ARBA00002490"/>
    </source>
</evidence>
<organism evidence="13 14">
    <name type="scientific">Kwoniella heveanensis BCC8398</name>
    <dbReference type="NCBI Taxonomy" id="1296120"/>
    <lineage>
        <taxon>Eukaryota</taxon>
        <taxon>Fungi</taxon>
        <taxon>Dikarya</taxon>
        <taxon>Basidiomycota</taxon>
        <taxon>Agaricomycotina</taxon>
        <taxon>Tremellomycetes</taxon>
        <taxon>Tremellales</taxon>
        <taxon>Cryptococcaceae</taxon>
        <taxon>Kwoniella</taxon>
    </lineage>
</organism>
<dbReference type="GO" id="GO:0033617">
    <property type="term" value="P:mitochondrial respiratory chain complex IV assembly"/>
    <property type="evidence" value="ECO:0007669"/>
    <property type="project" value="TreeGrafter"/>
</dbReference>
<dbReference type="PANTHER" id="PTHR17130:SF14">
    <property type="entry name" value="CYTOCHROME C OXIDASE ASSEMBLY PROTEIN COX16 HOMOLOG, MITOCHONDRIAL"/>
    <property type="match status" value="1"/>
</dbReference>
<feature type="transmembrane region" description="Helical" evidence="12">
    <location>
        <begin position="28"/>
        <end position="46"/>
    </location>
</feature>
<dbReference type="InterPro" id="IPR020164">
    <property type="entry name" value="Cyt_c_Oxase_assmbl_COX16"/>
</dbReference>
<feature type="region of interest" description="Disordered" evidence="11">
    <location>
        <begin position="90"/>
        <end position="180"/>
    </location>
</feature>
<sequence>MPPFTSKPLNASSSATSTFLTQIRRHPFILFGLPFVGIIVGSSFALSEFTQTRYDYQQSRVRSMDAQEELGMRGDRRKVDLKEEYYRLNAPIQGSPDSALDASLNPNPASPSPSSSPESSAPAAAGRQPKRTKSKFSMTPLSQDDYEPVRVPRPEGVPEWGGVRAEEAPIKGQRATDRWV</sequence>
<reference evidence="13 14" key="1">
    <citation type="submission" date="2013-07" db="EMBL/GenBank/DDBJ databases">
        <title>The Genome Sequence of Cryptococcus heveanensis BCC8398.</title>
        <authorList>
            <consortium name="The Broad Institute Genome Sequencing Platform"/>
            <person name="Cuomo C."/>
            <person name="Litvintseva A."/>
            <person name="Chen Y."/>
            <person name="Heitman J."/>
            <person name="Sun S."/>
            <person name="Springer D."/>
            <person name="Dromer F."/>
            <person name="Young S.K."/>
            <person name="Zeng Q."/>
            <person name="Gargeya S."/>
            <person name="Fitzgerald M."/>
            <person name="Abouelleil A."/>
            <person name="Alvarado L."/>
            <person name="Berlin A.M."/>
            <person name="Chapman S.B."/>
            <person name="Dewar J."/>
            <person name="Goldberg J."/>
            <person name="Griggs A."/>
            <person name="Gujja S."/>
            <person name="Hansen M."/>
            <person name="Howarth C."/>
            <person name="Imamovic A."/>
            <person name="Larimer J."/>
            <person name="McCowan C."/>
            <person name="Murphy C."/>
            <person name="Pearson M."/>
            <person name="Priest M."/>
            <person name="Roberts A."/>
            <person name="Saif S."/>
            <person name="Shea T."/>
            <person name="Sykes S."/>
            <person name="Wortman J."/>
            <person name="Nusbaum C."/>
            <person name="Birren B."/>
        </authorList>
    </citation>
    <scope>NUCLEOTIDE SEQUENCE [LARGE SCALE GENOMIC DNA]</scope>
    <source>
        <strain evidence="13 14">BCC8398</strain>
    </source>
</reference>
<evidence type="ECO:0000256" key="10">
    <source>
        <dbReference type="ARBA" id="ARBA00023136"/>
    </source>
</evidence>
<keyword evidence="8 12" id="KW-1133">Transmembrane helix</keyword>
<feature type="compositionally biased region" description="Basic and acidic residues" evidence="11">
    <location>
        <begin position="164"/>
        <end position="180"/>
    </location>
</feature>
<dbReference type="STRING" id="1296120.A0A1B9GLK4"/>
<evidence type="ECO:0000256" key="2">
    <source>
        <dbReference type="ARBA" id="ARBA00004434"/>
    </source>
</evidence>
<reference evidence="14" key="2">
    <citation type="submission" date="2013-12" db="EMBL/GenBank/DDBJ databases">
        <title>Evolution of pathogenesis and genome organization in the Tremellales.</title>
        <authorList>
            <person name="Cuomo C."/>
            <person name="Litvintseva A."/>
            <person name="Heitman J."/>
            <person name="Chen Y."/>
            <person name="Sun S."/>
            <person name="Springer D."/>
            <person name="Dromer F."/>
            <person name="Young S."/>
            <person name="Zeng Q."/>
            <person name="Chapman S."/>
            <person name="Gujja S."/>
            <person name="Saif S."/>
            <person name="Birren B."/>
        </authorList>
    </citation>
    <scope>NUCLEOTIDE SEQUENCE [LARGE SCALE GENOMIC DNA]</scope>
    <source>
        <strain evidence="14">BCC8398</strain>
    </source>
</reference>
<dbReference type="Pfam" id="PF14138">
    <property type="entry name" value="COX16"/>
    <property type="match status" value="1"/>
</dbReference>
<keyword evidence="9" id="KW-0496">Mitochondrion</keyword>